<dbReference type="RefSeq" id="WP_188704191.1">
    <property type="nucleotide sequence ID" value="NZ_BMLX01000002.1"/>
</dbReference>
<proteinExistence type="predicted"/>
<evidence type="ECO:0000256" key="2">
    <source>
        <dbReference type="SAM" id="MobiDB-lite"/>
    </source>
</evidence>
<dbReference type="Proteomes" id="UP000637267">
    <property type="component" value="Unassembled WGS sequence"/>
</dbReference>
<reference evidence="5" key="1">
    <citation type="journal article" date="2019" name="Int. J. Syst. Evol. Microbiol.">
        <title>The Global Catalogue of Microorganisms (GCM) 10K type strain sequencing project: providing services to taxonomists for standard genome sequencing and annotation.</title>
        <authorList>
            <consortium name="The Broad Institute Genomics Platform"/>
            <consortium name="The Broad Institute Genome Sequencing Center for Infectious Disease"/>
            <person name="Wu L."/>
            <person name="Ma J."/>
        </authorList>
    </citation>
    <scope>NUCLEOTIDE SEQUENCE [LARGE SCALE GENOMIC DNA]</scope>
    <source>
        <strain evidence="5">CGMCC 1.8859</strain>
    </source>
</reference>
<dbReference type="SUPFAM" id="SSF51556">
    <property type="entry name" value="Metallo-dependent hydrolases"/>
    <property type="match status" value="1"/>
</dbReference>
<dbReference type="InterPro" id="IPR006680">
    <property type="entry name" value="Amidohydro-rel"/>
</dbReference>
<evidence type="ECO:0000313" key="4">
    <source>
        <dbReference type="EMBL" id="GGP21336.1"/>
    </source>
</evidence>
<accession>A0ABQ2P9R8</accession>
<evidence type="ECO:0000256" key="1">
    <source>
        <dbReference type="ARBA" id="ARBA00023239"/>
    </source>
</evidence>
<evidence type="ECO:0000313" key="5">
    <source>
        <dbReference type="Proteomes" id="UP000637267"/>
    </source>
</evidence>
<protein>
    <recommendedName>
        <fullName evidence="3">Amidohydrolase-related domain-containing protein</fullName>
    </recommendedName>
</protein>
<keyword evidence="5" id="KW-1185">Reference proteome</keyword>
<dbReference type="InterPro" id="IPR032465">
    <property type="entry name" value="ACMSD"/>
</dbReference>
<name>A0ABQ2P9R8_9NEIS</name>
<comment type="caution">
    <text evidence="4">The sequence shown here is derived from an EMBL/GenBank/DDBJ whole genome shotgun (WGS) entry which is preliminary data.</text>
</comment>
<dbReference type="Gene3D" id="3.20.20.140">
    <property type="entry name" value="Metal-dependent hydrolases"/>
    <property type="match status" value="1"/>
</dbReference>
<organism evidence="4 5">
    <name type="scientific">Silvimonas iriomotensis</name>
    <dbReference type="NCBI Taxonomy" id="449662"/>
    <lineage>
        <taxon>Bacteria</taxon>
        <taxon>Pseudomonadati</taxon>
        <taxon>Pseudomonadota</taxon>
        <taxon>Betaproteobacteria</taxon>
        <taxon>Neisseriales</taxon>
        <taxon>Chitinibacteraceae</taxon>
        <taxon>Silvimonas</taxon>
    </lineage>
</organism>
<dbReference type="Pfam" id="PF04909">
    <property type="entry name" value="Amidohydro_2"/>
    <property type="match status" value="1"/>
</dbReference>
<feature type="compositionally biased region" description="Low complexity" evidence="2">
    <location>
        <begin position="250"/>
        <end position="260"/>
    </location>
</feature>
<dbReference type="InterPro" id="IPR032466">
    <property type="entry name" value="Metal_Hydrolase"/>
</dbReference>
<evidence type="ECO:0000259" key="3">
    <source>
        <dbReference type="Pfam" id="PF04909"/>
    </source>
</evidence>
<keyword evidence="1" id="KW-0456">Lyase</keyword>
<dbReference type="PANTHER" id="PTHR21240">
    <property type="entry name" value="2-AMINO-3-CARBOXYLMUCONATE-6-SEMIALDEHYDE DECARBOXYLASE"/>
    <property type="match status" value="1"/>
</dbReference>
<feature type="region of interest" description="Disordered" evidence="2">
    <location>
        <begin position="250"/>
        <end position="271"/>
    </location>
</feature>
<gene>
    <name evidence="4" type="ORF">GCM10010970_19970</name>
</gene>
<sequence length="271" mass="29863">MIIDFHVHAGQGDGMTGPWDTSAPLAKYVARANEAGITHSVLLPVFQSDYRRGNHDIAALVRSEPQRWFGFAMVHASRDRDRIHRMIEEAVLDLGLCGIKVHHHDARINRQICDAARRWHLPVLYDPAGEIGPLELLAQTHPDVPFVIAHLGSFADDWAAQRRMIDLIVRYPNLFSDTSGIRRFDLLEEAFHRAGPGKLLFGSDGVFLHPGLELAKVYALKPDAPALRAMAGGNALRLLQRARHFRNNIAGRATGRPPAGGHAGAVAMRAG</sequence>
<dbReference type="EMBL" id="BMLX01000002">
    <property type="protein sequence ID" value="GGP21336.1"/>
    <property type="molecule type" value="Genomic_DNA"/>
</dbReference>
<feature type="domain" description="Amidohydrolase-related" evidence="3">
    <location>
        <begin position="44"/>
        <end position="240"/>
    </location>
</feature>